<evidence type="ECO:0000313" key="7">
    <source>
        <dbReference type="Proteomes" id="UP001206206"/>
    </source>
</evidence>
<name>A0ABT1P9X0_9ACTN</name>
<dbReference type="SMART" id="SM00849">
    <property type="entry name" value="Lactamase_B"/>
    <property type="match status" value="1"/>
</dbReference>
<reference evidence="6 7" key="1">
    <citation type="submission" date="2022-06" db="EMBL/GenBank/DDBJ databases">
        <title>Draft genome sequence of type strain Streptomyces rubrisoli DSM 42083.</title>
        <authorList>
            <person name="Duangmal K."/>
            <person name="Klaysubun C."/>
        </authorList>
    </citation>
    <scope>NUCLEOTIDE SEQUENCE [LARGE SCALE GENOMIC DNA]</scope>
    <source>
        <strain evidence="6 7">DSM 42083</strain>
    </source>
</reference>
<organism evidence="6 7">
    <name type="scientific">Streptantibioticus rubrisoli</name>
    <dbReference type="NCBI Taxonomy" id="1387313"/>
    <lineage>
        <taxon>Bacteria</taxon>
        <taxon>Bacillati</taxon>
        <taxon>Actinomycetota</taxon>
        <taxon>Actinomycetes</taxon>
        <taxon>Kitasatosporales</taxon>
        <taxon>Streptomycetaceae</taxon>
        <taxon>Streptantibioticus</taxon>
    </lineage>
</organism>
<dbReference type="CDD" id="cd16277">
    <property type="entry name" value="metallo-hydrolase-like_MBL-fold"/>
    <property type="match status" value="1"/>
</dbReference>
<dbReference type="InterPro" id="IPR051013">
    <property type="entry name" value="MBL_superfamily_lactonases"/>
</dbReference>
<feature type="domain" description="Metallo-beta-lactamase" evidence="5">
    <location>
        <begin position="65"/>
        <end position="276"/>
    </location>
</feature>
<dbReference type="PANTHER" id="PTHR42978:SF6">
    <property type="entry name" value="QUORUM-QUENCHING LACTONASE YTNP-RELATED"/>
    <property type="match status" value="1"/>
</dbReference>
<sequence>MTVTHDHRGPGATWRIGAITVHRVDELTLTGMGRTVFADLPPDIVPRTPWLARDYADASGELLGSVHTFAVRTAGRNVLIDTGIGNDKTLPNPAWSGLGTPYLDRLAAAGFPPDSVDLVVNTHLHGDHIGWNTRLEGGRWVPAFRNARYLTARTEYEYWYAADLPPERRPMFTESVDPVRDSGLLDLVDVPPTGLEVVPGLTLLPAPGHTPGQVAVRLASEGRTALITADCVHHPVQLARTEVCSVFDVDPAQAMRTRQQLLADAERTGALLLGTHFAPPTGGYVTRDGDGYRLVEAEDLPTNP</sequence>
<comment type="caution">
    <text evidence="6">The sequence shown here is derived from an EMBL/GenBank/DDBJ whole genome shotgun (WGS) entry which is preliminary data.</text>
</comment>
<dbReference type="SUPFAM" id="SSF56281">
    <property type="entry name" value="Metallo-hydrolase/oxidoreductase"/>
    <property type="match status" value="1"/>
</dbReference>
<dbReference type="RefSeq" id="WP_255925580.1">
    <property type="nucleotide sequence ID" value="NZ_JANFNH010000003.1"/>
</dbReference>
<protein>
    <submittedName>
        <fullName evidence="6">MBL fold metallo-hydrolase</fullName>
    </submittedName>
</protein>
<evidence type="ECO:0000256" key="4">
    <source>
        <dbReference type="ARBA" id="ARBA00022833"/>
    </source>
</evidence>
<keyword evidence="3" id="KW-0378">Hydrolase</keyword>
<evidence type="ECO:0000256" key="2">
    <source>
        <dbReference type="ARBA" id="ARBA00022723"/>
    </source>
</evidence>
<evidence type="ECO:0000313" key="6">
    <source>
        <dbReference type="EMBL" id="MCQ4041596.1"/>
    </source>
</evidence>
<evidence type="ECO:0000256" key="1">
    <source>
        <dbReference type="ARBA" id="ARBA00007749"/>
    </source>
</evidence>
<dbReference type="Proteomes" id="UP001206206">
    <property type="component" value="Unassembled WGS sequence"/>
</dbReference>
<dbReference type="InterPro" id="IPR036866">
    <property type="entry name" value="RibonucZ/Hydroxyglut_hydro"/>
</dbReference>
<gene>
    <name evidence="6" type="ORF">NON19_06025</name>
</gene>
<dbReference type="Gene3D" id="3.60.15.10">
    <property type="entry name" value="Ribonuclease Z/Hydroxyacylglutathione hydrolase-like"/>
    <property type="match status" value="1"/>
</dbReference>
<dbReference type="Pfam" id="PF00753">
    <property type="entry name" value="Lactamase_B"/>
    <property type="match status" value="1"/>
</dbReference>
<keyword evidence="4" id="KW-0862">Zinc</keyword>
<comment type="similarity">
    <text evidence="1">Belongs to the metallo-beta-lactamase superfamily.</text>
</comment>
<dbReference type="PANTHER" id="PTHR42978">
    <property type="entry name" value="QUORUM-QUENCHING LACTONASE YTNP-RELATED-RELATED"/>
    <property type="match status" value="1"/>
</dbReference>
<proteinExistence type="inferred from homology"/>
<dbReference type="InterPro" id="IPR001279">
    <property type="entry name" value="Metallo-B-lactamas"/>
</dbReference>
<accession>A0ABT1P9X0</accession>
<keyword evidence="7" id="KW-1185">Reference proteome</keyword>
<keyword evidence="2" id="KW-0479">Metal-binding</keyword>
<evidence type="ECO:0000256" key="3">
    <source>
        <dbReference type="ARBA" id="ARBA00022801"/>
    </source>
</evidence>
<evidence type="ECO:0000259" key="5">
    <source>
        <dbReference type="SMART" id="SM00849"/>
    </source>
</evidence>
<dbReference type="EMBL" id="JANFNH010000003">
    <property type="protein sequence ID" value="MCQ4041596.1"/>
    <property type="molecule type" value="Genomic_DNA"/>
</dbReference>